<evidence type="ECO:0000256" key="1">
    <source>
        <dbReference type="SAM" id="SignalP"/>
    </source>
</evidence>
<organism evidence="2 3">
    <name type="scientific">Nesterenkonia lutea</name>
    <dbReference type="NCBI Taxonomy" id="272919"/>
    <lineage>
        <taxon>Bacteria</taxon>
        <taxon>Bacillati</taxon>
        <taxon>Actinomycetota</taxon>
        <taxon>Actinomycetes</taxon>
        <taxon>Micrococcales</taxon>
        <taxon>Micrococcaceae</taxon>
        <taxon>Nesterenkonia</taxon>
    </lineage>
</organism>
<gene>
    <name evidence="2" type="ORF">H4W27_000495</name>
</gene>
<protein>
    <recommendedName>
        <fullName evidence="4">WxL domain-containing protein</fullName>
    </recommendedName>
</protein>
<feature type="signal peptide" evidence="1">
    <location>
        <begin position="1"/>
        <end position="26"/>
    </location>
</feature>
<proteinExistence type="predicted"/>
<comment type="caution">
    <text evidence="2">The sequence shown here is derived from an EMBL/GenBank/DDBJ whole genome shotgun (WGS) entry which is preliminary data.</text>
</comment>
<dbReference type="Proteomes" id="UP000643525">
    <property type="component" value="Unassembled WGS sequence"/>
</dbReference>
<name>A0ABR9JD11_9MICC</name>
<reference evidence="2 3" key="1">
    <citation type="submission" date="2020-10" db="EMBL/GenBank/DDBJ databases">
        <title>Sequencing the genomes of 1000 actinobacteria strains.</title>
        <authorList>
            <person name="Klenk H.-P."/>
        </authorList>
    </citation>
    <scope>NUCLEOTIDE SEQUENCE [LARGE SCALE GENOMIC DNA]</scope>
    <source>
        <strain evidence="2 3">DSM 15666</strain>
    </source>
</reference>
<accession>A0ABR9JD11</accession>
<dbReference type="EMBL" id="JADBED010000001">
    <property type="protein sequence ID" value="MBE1523377.1"/>
    <property type="molecule type" value="Genomic_DNA"/>
</dbReference>
<evidence type="ECO:0000313" key="2">
    <source>
        <dbReference type="EMBL" id="MBE1523377.1"/>
    </source>
</evidence>
<evidence type="ECO:0008006" key="4">
    <source>
        <dbReference type="Google" id="ProtNLM"/>
    </source>
</evidence>
<dbReference type="RefSeq" id="WP_192594534.1">
    <property type="nucleotide sequence ID" value="NZ_BAAALJ010000017.1"/>
</dbReference>
<feature type="chain" id="PRO_5046815405" description="WxL domain-containing protein" evidence="1">
    <location>
        <begin position="27"/>
        <end position="184"/>
    </location>
</feature>
<keyword evidence="3" id="KW-1185">Reference proteome</keyword>
<keyword evidence="1" id="KW-0732">Signal</keyword>
<evidence type="ECO:0000313" key="3">
    <source>
        <dbReference type="Proteomes" id="UP000643525"/>
    </source>
</evidence>
<sequence>MRTSVKTVTVGSLLAASMFITPAALAAESTATATVTGGSLSASAEDVALAAVTTSHAAQTTSGTVNLAVDDSTGTGDGWSVTQVVSDFGYTDGGNAGDAIAAEHFVVSSVGTVSALAGADGAETVDVGTAGSLGTERTVLSAAAENGEGSYTVPLSVDLNIPEGSRAGAYAAVLTTTTAATPAL</sequence>